<evidence type="ECO:0000313" key="1">
    <source>
        <dbReference type="EMBL" id="KAG9966526.1"/>
    </source>
</evidence>
<protein>
    <submittedName>
        <fullName evidence="1">Uncharacterized protein</fullName>
    </submittedName>
</protein>
<dbReference type="Proteomes" id="UP000729357">
    <property type="component" value="Unassembled WGS sequence"/>
</dbReference>
<reference evidence="1" key="2">
    <citation type="submission" date="2021-08" db="EMBL/GenBank/DDBJ databases">
        <authorList>
            <person name="Gostincar C."/>
            <person name="Sun X."/>
            <person name="Song Z."/>
            <person name="Gunde-Cimerman N."/>
        </authorList>
    </citation>
    <scope>NUCLEOTIDE SEQUENCE</scope>
    <source>
        <strain evidence="1">EXF-9298</strain>
    </source>
</reference>
<evidence type="ECO:0000313" key="2">
    <source>
        <dbReference type="Proteomes" id="UP000729357"/>
    </source>
</evidence>
<proteinExistence type="predicted"/>
<feature type="non-terminal residue" evidence="1">
    <location>
        <position position="79"/>
    </location>
</feature>
<gene>
    <name evidence="1" type="ORF">KCU98_g16450</name>
</gene>
<name>A0A9P8FC18_AURME</name>
<sequence>LAQIYGWLKSTAGSNLRLAQIYGWLKSTAGSNLRLAQIYLGVLNVPIPIRIGTLWPEVLIKPMFTSEAIVLNINFPRME</sequence>
<organism evidence="1 2">
    <name type="scientific">Aureobasidium melanogenum</name>
    <name type="common">Aureobasidium pullulans var. melanogenum</name>
    <dbReference type="NCBI Taxonomy" id="46634"/>
    <lineage>
        <taxon>Eukaryota</taxon>
        <taxon>Fungi</taxon>
        <taxon>Dikarya</taxon>
        <taxon>Ascomycota</taxon>
        <taxon>Pezizomycotina</taxon>
        <taxon>Dothideomycetes</taxon>
        <taxon>Dothideomycetidae</taxon>
        <taxon>Dothideales</taxon>
        <taxon>Saccotheciaceae</taxon>
        <taxon>Aureobasidium</taxon>
    </lineage>
</organism>
<dbReference type="AlphaFoldDB" id="A0A9P8FC18"/>
<reference evidence="1" key="1">
    <citation type="journal article" date="2021" name="J Fungi (Basel)">
        <title>Virulence traits and population genomics of the black yeast Aureobasidium melanogenum.</title>
        <authorList>
            <person name="Cernosa A."/>
            <person name="Sun X."/>
            <person name="Gostincar C."/>
            <person name="Fang C."/>
            <person name="Gunde-Cimerman N."/>
            <person name="Song Z."/>
        </authorList>
    </citation>
    <scope>NUCLEOTIDE SEQUENCE</scope>
    <source>
        <strain evidence="1">EXF-9298</strain>
    </source>
</reference>
<feature type="non-terminal residue" evidence="1">
    <location>
        <position position="1"/>
    </location>
</feature>
<comment type="caution">
    <text evidence="1">The sequence shown here is derived from an EMBL/GenBank/DDBJ whole genome shotgun (WGS) entry which is preliminary data.</text>
</comment>
<dbReference type="EMBL" id="JAHFXS010003757">
    <property type="protein sequence ID" value="KAG9966526.1"/>
    <property type="molecule type" value="Genomic_DNA"/>
</dbReference>
<accession>A0A9P8FC18</accession>
<keyword evidence="2" id="KW-1185">Reference proteome</keyword>